<evidence type="ECO:0000256" key="2">
    <source>
        <dbReference type="ARBA" id="ARBA00023295"/>
    </source>
</evidence>
<feature type="domain" description="DUF4832" evidence="5">
    <location>
        <begin position="336"/>
        <end position="452"/>
    </location>
</feature>
<keyword evidence="3" id="KW-0732">Signal</keyword>
<feature type="domain" description="Glycoside hydrolase family 42 N-terminal" evidence="4">
    <location>
        <begin position="73"/>
        <end position="177"/>
    </location>
</feature>
<proteinExistence type="predicted"/>
<dbReference type="Proteomes" id="UP000002230">
    <property type="component" value="Chromosome"/>
</dbReference>
<dbReference type="InterPro" id="IPR017853">
    <property type="entry name" value="GH"/>
</dbReference>
<evidence type="ECO:0000259" key="5">
    <source>
        <dbReference type="Pfam" id="PF16116"/>
    </source>
</evidence>
<dbReference type="HOGENOM" id="CLU_040419_0_0_6"/>
<keyword evidence="7" id="KW-1185">Reference proteome</keyword>
<dbReference type="GO" id="GO:0004565">
    <property type="term" value="F:beta-galactosidase activity"/>
    <property type="evidence" value="ECO:0007669"/>
    <property type="project" value="InterPro"/>
</dbReference>
<keyword evidence="2" id="KW-0326">Glycosidase</keyword>
<reference evidence="7" key="1">
    <citation type="submission" date="2010-08" db="EMBL/GenBank/DDBJ databases">
        <title>Genome comparisons of Edwardsiella bacteria analysed using deep sequencing technology.</title>
        <authorList>
            <person name="van Soest J.J."/>
            <person name="Henkel C.V."/>
            <person name="Jansen H.J."/>
            <person name="van den Hondel C.A.M.J.J."/>
            <person name="Bloemberg G.V."/>
            <person name="Meijer A.H."/>
            <person name="Spaink H.P."/>
        </authorList>
    </citation>
    <scope>NUCLEOTIDE SEQUENCE [LARGE SCALE GENOMIC DNA]</scope>
    <source>
        <strain evidence="7">FL6-60</strain>
    </source>
</reference>
<dbReference type="SUPFAM" id="SSF51445">
    <property type="entry name" value="(Trans)glycosidases"/>
    <property type="match status" value="1"/>
</dbReference>
<dbReference type="InterPro" id="IPR013529">
    <property type="entry name" value="Glyco_hydro_42_N"/>
</dbReference>
<evidence type="ECO:0000259" key="4">
    <source>
        <dbReference type="Pfam" id="PF02449"/>
    </source>
</evidence>
<evidence type="ECO:0000313" key="6">
    <source>
        <dbReference type="EMBL" id="ADM41877.1"/>
    </source>
</evidence>
<evidence type="ECO:0008006" key="8">
    <source>
        <dbReference type="Google" id="ProtNLM"/>
    </source>
</evidence>
<dbReference type="EMBL" id="CP002154">
    <property type="protein sequence ID" value="ADM41877.1"/>
    <property type="molecule type" value="Genomic_DNA"/>
</dbReference>
<name>A0A0H3DTB6_EDWTF</name>
<dbReference type="Gene3D" id="3.20.20.80">
    <property type="entry name" value="Glycosidases"/>
    <property type="match status" value="1"/>
</dbReference>
<feature type="signal peptide" evidence="3">
    <location>
        <begin position="1"/>
        <end position="22"/>
    </location>
</feature>
<gene>
    <name evidence="6" type="ordered locus">ETAF_1769</name>
</gene>
<evidence type="ECO:0000256" key="1">
    <source>
        <dbReference type="ARBA" id="ARBA00022801"/>
    </source>
</evidence>
<organism evidence="6 7">
    <name type="scientific">Edwardsiella tarda (strain FL6-60)</name>
    <dbReference type="NCBI Taxonomy" id="718251"/>
    <lineage>
        <taxon>Bacteria</taxon>
        <taxon>Pseudomonadati</taxon>
        <taxon>Pseudomonadota</taxon>
        <taxon>Gammaproteobacteria</taxon>
        <taxon>Enterobacterales</taxon>
        <taxon>Hafniaceae</taxon>
        <taxon>Edwardsiella</taxon>
    </lineage>
</organism>
<dbReference type="InterPro" id="IPR032267">
    <property type="entry name" value="DUF4832"/>
</dbReference>
<reference evidence="6 7" key="2">
    <citation type="journal article" date="2011" name="BMC Immunol.">
        <title>Comparison of static immersion and intravenous injection systems for exposure of zebrafish embryos to the natural pathogen Edwardsiella tarda.</title>
        <authorList>
            <person name="van Soest J.J."/>
            <person name="Stockhammer O.W."/>
            <person name="Ordas A."/>
            <person name="Bloemberg G.V."/>
            <person name="Spaink H.P."/>
            <person name="Meijer A.H."/>
        </authorList>
    </citation>
    <scope>NUCLEOTIDE SEQUENCE [LARGE SCALE GENOMIC DNA]</scope>
    <source>
        <strain evidence="6 7">FL6-60</strain>
    </source>
</reference>
<sequence>MTHRLRRLLSGLSLLLSLPLCAAGATEWVTVTPRAIDDILTNPGIGVASFHDGYGEHLGLAQYPDTGYEYFRFYWNQLEPQEGQFNFAPIDRVFALAAAHRPAMNVALRIMALDAPESGSMVPNWLIQKGINGSWSANGQTFIPDLSDPRFIRYAQRLMNALGRRYDGNPALAFIDIGLVGAWGEWHNSNFPSQPPLLQRYTTAQLNRYVDMHFSAFPQTPKVMQITGGASLPYAVQRGAGWRADCWGDWHNFSHTWSHMKDAYPAALQAARQRDPSFSEAWRHAPVSLEICGYMTQWQTPLDYTRAQVQATFDWALAHHASTINLKSRPVPPAYRDIVDQALRRLGYRFRLAQLRYPDAPQAGQPLRLEARWRNDGVAPIYLRYTLAYRLRDRQQRTVAQGSAPDDIRRWQPGESVSDYALPLPADLPAGRYALETALLDDQGKAQISLANDGRQPDGWYRLTTLTLR</sequence>
<dbReference type="AlphaFoldDB" id="A0A0H3DTB6"/>
<dbReference type="KEGG" id="etd:ETAF_1769"/>
<dbReference type="Pfam" id="PF02449">
    <property type="entry name" value="Glyco_hydro_42"/>
    <property type="match status" value="1"/>
</dbReference>
<evidence type="ECO:0000256" key="3">
    <source>
        <dbReference type="SAM" id="SignalP"/>
    </source>
</evidence>
<dbReference type="PATRIC" id="fig|718251.5.peg.1834"/>
<keyword evidence="1" id="KW-0378">Hydrolase</keyword>
<feature type="chain" id="PRO_5002607723" description="DUF4832 domain-containing protein" evidence="3">
    <location>
        <begin position="23"/>
        <end position="469"/>
    </location>
</feature>
<dbReference type="GO" id="GO:0005975">
    <property type="term" value="P:carbohydrate metabolic process"/>
    <property type="evidence" value="ECO:0007669"/>
    <property type="project" value="InterPro"/>
</dbReference>
<protein>
    <recommendedName>
        <fullName evidence="8">DUF4832 domain-containing protein</fullName>
    </recommendedName>
</protein>
<dbReference type="Pfam" id="PF16116">
    <property type="entry name" value="DUF4832"/>
    <property type="match status" value="1"/>
</dbReference>
<dbReference type="GO" id="GO:0009341">
    <property type="term" value="C:beta-galactosidase complex"/>
    <property type="evidence" value="ECO:0007669"/>
    <property type="project" value="InterPro"/>
</dbReference>
<accession>A0A0H3DTB6</accession>
<evidence type="ECO:0000313" key="7">
    <source>
        <dbReference type="Proteomes" id="UP000002230"/>
    </source>
</evidence>